<comment type="caution">
    <text evidence="2">The sequence shown here is derived from an EMBL/GenBank/DDBJ whole genome shotgun (WGS) entry which is preliminary data.</text>
</comment>
<dbReference type="AlphaFoldDB" id="A0A426ZEV9"/>
<sequence>MWSLATEDLGSCVSSKSPNTEDRPSETDTLWIRGLLHHRYCVSCRTGKTMDQQSHGTFDVARRSTARAAESDEPSSWSWYTSGIVGWYTREGDDLKVGEEEEPASSCSDSPFLL</sequence>
<evidence type="ECO:0000313" key="2">
    <source>
        <dbReference type="EMBL" id="RRT62510.1"/>
    </source>
</evidence>
<gene>
    <name evidence="2" type="ORF">B296_00013718</name>
</gene>
<dbReference type="EMBL" id="AMZH03006955">
    <property type="protein sequence ID" value="RRT62510.1"/>
    <property type="molecule type" value="Genomic_DNA"/>
</dbReference>
<evidence type="ECO:0000313" key="3">
    <source>
        <dbReference type="Proteomes" id="UP000287651"/>
    </source>
</evidence>
<name>A0A426ZEV9_ENSVE</name>
<accession>A0A426ZEV9</accession>
<reference evidence="2 3" key="1">
    <citation type="journal article" date="2014" name="Agronomy (Basel)">
        <title>A Draft Genome Sequence for Ensete ventricosum, the Drought-Tolerant Tree Against Hunger.</title>
        <authorList>
            <person name="Harrison J."/>
            <person name="Moore K.A."/>
            <person name="Paszkiewicz K."/>
            <person name="Jones T."/>
            <person name="Grant M."/>
            <person name="Ambacheew D."/>
            <person name="Muzemil S."/>
            <person name="Studholme D.J."/>
        </authorList>
    </citation>
    <scope>NUCLEOTIDE SEQUENCE [LARGE SCALE GENOMIC DNA]</scope>
</reference>
<dbReference type="Proteomes" id="UP000287651">
    <property type="component" value="Unassembled WGS sequence"/>
</dbReference>
<organism evidence="2 3">
    <name type="scientific">Ensete ventricosum</name>
    <name type="common">Abyssinian banana</name>
    <name type="synonym">Musa ensete</name>
    <dbReference type="NCBI Taxonomy" id="4639"/>
    <lineage>
        <taxon>Eukaryota</taxon>
        <taxon>Viridiplantae</taxon>
        <taxon>Streptophyta</taxon>
        <taxon>Embryophyta</taxon>
        <taxon>Tracheophyta</taxon>
        <taxon>Spermatophyta</taxon>
        <taxon>Magnoliopsida</taxon>
        <taxon>Liliopsida</taxon>
        <taxon>Zingiberales</taxon>
        <taxon>Musaceae</taxon>
        <taxon>Ensete</taxon>
    </lineage>
</organism>
<evidence type="ECO:0000256" key="1">
    <source>
        <dbReference type="SAM" id="MobiDB-lite"/>
    </source>
</evidence>
<feature type="region of interest" description="Disordered" evidence="1">
    <location>
        <begin position="1"/>
        <end position="27"/>
    </location>
</feature>
<protein>
    <submittedName>
        <fullName evidence="2">Uncharacterized protein</fullName>
    </submittedName>
</protein>
<proteinExistence type="predicted"/>